<organism evidence="2 3">
    <name type="scientific">Coniophora puteana (strain RWD-64-598)</name>
    <name type="common">Brown rot fungus</name>
    <dbReference type="NCBI Taxonomy" id="741705"/>
    <lineage>
        <taxon>Eukaryota</taxon>
        <taxon>Fungi</taxon>
        <taxon>Dikarya</taxon>
        <taxon>Basidiomycota</taxon>
        <taxon>Agaricomycotina</taxon>
        <taxon>Agaricomycetes</taxon>
        <taxon>Agaricomycetidae</taxon>
        <taxon>Boletales</taxon>
        <taxon>Coniophorineae</taxon>
        <taxon>Coniophoraceae</taxon>
        <taxon>Coniophora</taxon>
    </lineage>
</organism>
<dbReference type="AlphaFoldDB" id="A0A5M3N2V0"/>
<dbReference type="EMBL" id="JH711574">
    <property type="protein sequence ID" value="EIW85241.1"/>
    <property type="molecule type" value="Genomic_DNA"/>
</dbReference>
<feature type="region of interest" description="Disordered" evidence="1">
    <location>
        <begin position="357"/>
        <end position="460"/>
    </location>
</feature>
<evidence type="ECO:0000313" key="3">
    <source>
        <dbReference type="Proteomes" id="UP000053558"/>
    </source>
</evidence>
<dbReference type="OrthoDB" id="3270368at2759"/>
<protein>
    <submittedName>
        <fullName evidence="2">Uncharacterized protein</fullName>
    </submittedName>
</protein>
<feature type="compositionally biased region" description="Polar residues" evidence="1">
    <location>
        <begin position="404"/>
        <end position="413"/>
    </location>
</feature>
<keyword evidence="3" id="KW-1185">Reference proteome</keyword>
<feature type="compositionally biased region" description="Polar residues" evidence="1">
    <location>
        <begin position="451"/>
        <end position="460"/>
    </location>
</feature>
<feature type="region of interest" description="Disordered" evidence="1">
    <location>
        <begin position="554"/>
        <end position="614"/>
    </location>
</feature>
<gene>
    <name evidence="2" type="ORF">CONPUDRAFT_162490</name>
</gene>
<dbReference type="Proteomes" id="UP000053558">
    <property type="component" value="Unassembled WGS sequence"/>
</dbReference>
<evidence type="ECO:0000313" key="2">
    <source>
        <dbReference type="EMBL" id="EIW85241.1"/>
    </source>
</evidence>
<name>A0A5M3N2V0_CONPW</name>
<feature type="compositionally biased region" description="Basic and acidic residues" evidence="1">
    <location>
        <begin position="436"/>
        <end position="449"/>
    </location>
</feature>
<dbReference type="RefSeq" id="XP_007764788.1">
    <property type="nucleotide sequence ID" value="XM_007766598.1"/>
</dbReference>
<proteinExistence type="predicted"/>
<accession>A0A5M3N2V0</accession>
<reference evidence="3" key="1">
    <citation type="journal article" date="2012" name="Science">
        <title>The Paleozoic origin of enzymatic lignin decomposition reconstructed from 31 fungal genomes.</title>
        <authorList>
            <person name="Floudas D."/>
            <person name="Binder M."/>
            <person name="Riley R."/>
            <person name="Barry K."/>
            <person name="Blanchette R.A."/>
            <person name="Henrissat B."/>
            <person name="Martinez A.T."/>
            <person name="Otillar R."/>
            <person name="Spatafora J.W."/>
            <person name="Yadav J.S."/>
            <person name="Aerts A."/>
            <person name="Benoit I."/>
            <person name="Boyd A."/>
            <person name="Carlson A."/>
            <person name="Copeland A."/>
            <person name="Coutinho P.M."/>
            <person name="de Vries R.P."/>
            <person name="Ferreira P."/>
            <person name="Findley K."/>
            <person name="Foster B."/>
            <person name="Gaskell J."/>
            <person name="Glotzer D."/>
            <person name="Gorecki P."/>
            <person name="Heitman J."/>
            <person name="Hesse C."/>
            <person name="Hori C."/>
            <person name="Igarashi K."/>
            <person name="Jurgens J.A."/>
            <person name="Kallen N."/>
            <person name="Kersten P."/>
            <person name="Kohler A."/>
            <person name="Kuees U."/>
            <person name="Kumar T.K.A."/>
            <person name="Kuo A."/>
            <person name="LaButti K."/>
            <person name="Larrondo L.F."/>
            <person name="Lindquist E."/>
            <person name="Ling A."/>
            <person name="Lombard V."/>
            <person name="Lucas S."/>
            <person name="Lundell T."/>
            <person name="Martin R."/>
            <person name="McLaughlin D.J."/>
            <person name="Morgenstern I."/>
            <person name="Morin E."/>
            <person name="Murat C."/>
            <person name="Nagy L.G."/>
            <person name="Nolan M."/>
            <person name="Ohm R.A."/>
            <person name="Patyshakuliyeva A."/>
            <person name="Rokas A."/>
            <person name="Ruiz-Duenas F.J."/>
            <person name="Sabat G."/>
            <person name="Salamov A."/>
            <person name="Samejima M."/>
            <person name="Schmutz J."/>
            <person name="Slot J.C."/>
            <person name="St John F."/>
            <person name="Stenlid J."/>
            <person name="Sun H."/>
            <person name="Sun S."/>
            <person name="Syed K."/>
            <person name="Tsang A."/>
            <person name="Wiebenga A."/>
            <person name="Young D."/>
            <person name="Pisabarro A."/>
            <person name="Eastwood D.C."/>
            <person name="Martin F."/>
            <person name="Cullen D."/>
            <person name="Grigoriev I.V."/>
            <person name="Hibbett D.S."/>
        </authorList>
    </citation>
    <scope>NUCLEOTIDE SEQUENCE [LARGE SCALE GENOMIC DNA]</scope>
    <source>
        <strain evidence="3">RWD-64-598 SS2</strain>
    </source>
</reference>
<evidence type="ECO:0000256" key="1">
    <source>
        <dbReference type="SAM" id="MobiDB-lite"/>
    </source>
</evidence>
<feature type="region of interest" description="Disordered" evidence="1">
    <location>
        <begin position="1"/>
        <end position="329"/>
    </location>
</feature>
<feature type="compositionally biased region" description="Polar residues" evidence="1">
    <location>
        <begin position="51"/>
        <end position="66"/>
    </location>
</feature>
<feature type="compositionally biased region" description="Polar residues" evidence="1">
    <location>
        <begin position="148"/>
        <end position="173"/>
    </location>
</feature>
<feature type="compositionally biased region" description="Basic and acidic residues" evidence="1">
    <location>
        <begin position="79"/>
        <end position="92"/>
    </location>
</feature>
<feature type="non-terminal residue" evidence="2">
    <location>
        <position position="704"/>
    </location>
</feature>
<comment type="caution">
    <text evidence="2">The sequence shown here is derived from an EMBL/GenBank/DDBJ whole genome shotgun (WGS) entry which is preliminary data.</text>
</comment>
<sequence>MPVRQAASCATSDHIREGRPRVNTTSANPKGQPRSLPAAFKSPSPGRNRDFANQSEPRNDSASEYQPSFPVQEPVRPGGDVRAKKTRKEEYRAGQTKAGKVSKPEATILSMQPDSSRQSKRKRGDLAINDEAVQTSRQPPKKKKRQGQDNTTDLRNQSLVVSTSGTFKSSGAQPRTVRTYRRKGRTSSPVSAERNGVDFDEIPAESEPVVRRSARNGKPSQLACKATPVRERQTRNTTVRNRTGKRQPHDGNHTPTRVVGEAKSQPRSGGSGIRPSLPVVDAVNVDQPSTAASPHKKSRATVKEAPVASGGFKDAKARANATSNKVAHEDKGYSASKILEAVDKSLPDASDVVLQKAASTKSAEDHFTVTNPIPLGDSVSEDNDQHISPGELAKEDHVEYSVSLKGSESSGTPIVTPARQPASHSDVVMIDLTQEDSPKGPQESKDDLRYQPTNLRPRTSWDSKMITSDKAYVAPRRLEEQEVAAKVSQPVRPIADRVATSDNVMQPLDTGVSTDDSRATFDSTTLVDSSQFPAGLNASGYVARLRLTHQVPTVGSPREQDVGKDGTPSSHQAYAVDDKRKGPGIGMKMLKQSRYNEEDKRQTSRIRPSHDAHSKHAVALEAQTVLNPPKNTTFIRDAQKASQEGKMQGISEVLGEIHQVILDGISSKFKDAKKDVIRGRQRIVEEAGGDIRTMALDSAHHFNS</sequence>
<feature type="compositionally biased region" description="Basic and acidic residues" evidence="1">
    <location>
        <begin position="594"/>
        <end position="614"/>
    </location>
</feature>
<dbReference type="KEGG" id="cput:CONPUDRAFT_162490"/>
<dbReference type="GeneID" id="19204729"/>